<evidence type="ECO:0000256" key="10">
    <source>
        <dbReference type="PIRSR" id="PIRSR607992-1"/>
    </source>
</evidence>
<evidence type="ECO:0000256" key="6">
    <source>
        <dbReference type="ARBA" id="ARBA00022946"/>
    </source>
</evidence>
<evidence type="ECO:0000313" key="13">
    <source>
        <dbReference type="EMBL" id="KAJ4397304.1"/>
    </source>
</evidence>
<dbReference type="CDD" id="cd03496">
    <property type="entry name" value="SQR_TypeC_CybS"/>
    <property type="match status" value="1"/>
</dbReference>
<dbReference type="OrthoDB" id="18577at2759"/>
<keyword evidence="7" id="KW-1133">Transmembrane helix</keyword>
<evidence type="ECO:0000256" key="3">
    <source>
        <dbReference type="ARBA" id="ARBA00022448"/>
    </source>
</evidence>
<comment type="similarity">
    <text evidence="2 12">Belongs to the CybS family.</text>
</comment>
<evidence type="ECO:0000256" key="1">
    <source>
        <dbReference type="ARBA" id="ARBA00004448"/>
    </source>
</evidence>
<keyword evidence="14" id="KW-1185">Reference proteome</keyword>
<reference evidence="13" key="1">
    <citation type="submission" date="2022-10" db="EMBL/GenBank/DDBJ databases">
        <title>Tapping the CABI collections for fungal endophytes: first genome assemblies for Collariella, Neodidymelliopsis, Ascochyta clinopodiicola, Didymella pomorum, Didymosphaeria variabile, Neocosmospora piperis and Neocucurbitaria cava.</title>
        <authorList>
            <person name="Hill R."/>
        </authorList>
    </citation>
    <scope>NUCLEOTIDE SEQUENCE</scope>
    <source>
        <strain evidence="13">IMI 355082</strain>
    </source>
</reference>
<protein>
    <recommendedName>
        <fullName evidence="12">Succinate dehydrogenase [ubiquinone] cytochrome b small subunit</fullName>
    </recommendedName>
</protein>
<evidence type="ECO:0000256" key="4">
    <source>
        <dbReference type="ARBA" id="ARBA00022692"/>
    </source>
</evidence>
<evidence type="ECO:0000256" key="11">
    <source>
        <dbReference type="PIRSR" id="PIRSR607992-2"/>
    </source>
</evidence>
<dbReference type="Pfam" id="PF05328">
    <property type="entry name" value="CybS"/>
    <property type="match status" value="1"/>
</dbReference>
<keyword evidence="5 12" id="KW-0999">Mitochondrion inner membrane</keyword>
<evidence type="ECO:0000256" key="9">
    <source>
        <dbReference type="ARBA" id="ARBA00023136"/>
    </source>
</evidence>
<dbReference type="GO" id="GO:0006121">
    <property type="term" value="P:mitochondrial electron transport, succinate to ubiquinone"/>
    <property type="evidence" value="ECO:0007669"/>
    <property type="project" value="TreeGrafter"/>
</dbReference>
<evidence type="ECO:0000313" key="14">
    <source>
        <dbReference type="Proteomes" id="UP001140453"/>
    </source>
</evidence>
<keyword evidence="8 12" id="KW-0496">Mitochondrion</keyword>
<keyword evidence="4" id="KW-0812">Transmembrane</keyword>
<accession>A0A9W8Z5P7</accession>
<evidence type="ECO:0000256" key="12">
    <source>
        <dbReference type="RuleBase" id="RU364031"/>
    </source>
</evidence>
<gene>
    <name evidence="13" type="primary">SDH4</name>
    <name evidence="13" type="ORF">N0V93_001528</name>
</gene>
<dbReference type="GO" id="GO:0006099">
    <property type="term" value="P:tricarboxylic acid cycle"/>
    <property type="evidence" value="ECO:0007669"/>
    <property type="project" value="TreeGrafter"/>
</dbReference>
<dbReference type="SUPFAM" id="SSF81343">
    <property type="entry name" value="Fumarate reductase respiratory complex transmembrane subunits"/>
    <property type="match status" value="1"/>
</dbReference>
<dbReference type="GO" id="GO:0020037">
    <property type="term" value="F:heme binding"/>
    <property type="evidence" value="ECO:0007669"/>
    <property type="project" value="TreeGrafter"/>
</dbReference>
<comment type="caution">
    <text evidence="13">The sequence shown here is derived from an EMBL/GenBank/DDBJ whole genome shotgun (WGS) entry which is preliminary data.</text>
</comment>
<dbReference type="InterPro" id="IPR007992">
    <property type="entry name" value="CybS"/>
</dbReference>
<dbReference type="PANTHER" id="PTHR13337">
    <property type="entry name" value="SUCCINATE DEHYDROGENASE"/>
    <property type="match status" value="1"/>
</dbReference>
<dbReference type="GO" id="GO:0046872">
    <property type="term" value="F:metal ion binding"/>
    <property type="evidence" value="ECO:0007669"/>
    <property type="project" value="UniProtKB-KW"/>
</dbReference>
<keyword evidence="6 12" id="KW-0809">Transit peptide</keyword>
<evidence type="ECO:0000256" key="7">
    <source>
        <dbReference type="ARBA" id="ARBA00022989"/>
    </source>
</evidence>
<dbReference type="GO" id="GO:0005743">
    <property type="term" value="C:mitochondrial inner membrane"/>
    <property type="evidence" value="ECO:0007669"/>
    <property type="project" value="UniProtKB-SubCell"/>
</dbReference>
<evidence type="ECO:0000256" key="5">
    <source>
        <dbReference type="ARBA" id="ARBA00022792"/>
    </source>
</evidence>
<keyword evidence="9 12" id="KW-0472">Membrane</keyword>
<dbReference type="EMBL" id="JAPEVB010000001">
    <property type="protein sequence ID" value="KAJ4397304.1"/>
    <property type="molecule type" value="Genomic_DNA"/>
</dbReference>
<dbReference type="AlphaFoldDB" id="A0A9W8Z5P7"/>
<dbReference type="PANTHER" id="PTHR13337:SF2">
    <property type="entry name" value="SUCCINATE DEHYDROGENASE [UBIQUINONE] CYTOCHROME B SMALL SUBUNIT, MITOCHONDRIAL"/>
    <property type="match status" value="1"/>
</dbReference>
<keyword evidence="11" id="KW-0408">Iron</keyword>
<organism evidence="13 14">
    <name type="scientific">Gnomoniopsis smithogilvyi</name>
    <dbReference type="NCBI Taxonomy" id="1191159"/>
    <lineage>
        <taxon>Eukaryota</taxon>
        <taxon>Fungi</taxon>
        <taxon>Dikarya</taxon>
        <taxon>Ascomycota</taxon>
        <taxon>Pezizomycotina</taxon>
        <taxon>Sordariomycetes</taxon>
        <taxon>Sordariomycetidae</taxon>
        <taxon>Diaporthales</taxon>
        <taxon>Gnomoniaceae</taxon>
        <taxon>Gnomoniopsis</taxon>
    </lineage>
</organism>
<dbReference type="Gene3D" id="1.20.1300.10">
    <property type="entry name" value="Fumarate reductase/succinate dehydrogenase, transmembrane subunit"/>
    <property type="match status" value="1"/>
</dbReference>
<dbReference type="InterPro" id="IPR034804">
    <property type="entry name" value="SQR/QFR_C/D"/>
</dbReference>
<proteinExistence type="inferred from homology"/>
<dbReference type="GO" id="GO:0048039">
    <property type="term" value="F:ubiquinone binding"/>
    <property type="evidence" value="ECO:0007669"/>
    <property type="project" value="TreeGrafter"/>
</dbReference>
<keyword evidence="3" id="KW-0813">Transport</keyword>
<sequence>MASAVRSSLLRQTAALAAPASRSMAPSTRAGPSLLSSAARKQLLRPTFTPSITQITAFHATSRRNLLPPGPQVIQGTVNDPAPVPSPSPSHGHYHWAFERVIAAALVPLSIAPFAGGSLNPTLDAIFAGSLLVHAHVSVQAIIIDYVPTWGYPKLRKFCIWALNAATVLAGIGLYEFETTDVGIVEATKRIWKA</sequence>
<feature type="binding site" description="axial binding residue" evidence="11">
    <location>
        <position position="134"/>
    </location>
    <ligand>
        <name>heme b</name>
        <dbReference type="ChEBI" id="CHEBI:60344"/>
        <note>ligand shared with SDHC</note>
    </ligand>
    <ligandPart>
        <name>Fe</name>
        <dbReference type="ChEBI" id="CHEBI:18248"/>
    </ligandPart>
</feature>
<name>A0A9W8Z5P7_9PEZI</name>
<comment type="subcellular location">
    <subcellularLocation>
        <location evidence="1 12">Mitochondrion inner membrane</location>
        <topology evidence="1 12">Multi-pass membrane protein</topology>
    </subcellularLocation>
</comment>
<dbReference type="Proteomes" id="UP001140453">
    <property type="component" value="Unassembled WGS sequence"/>
</dbReference>
<keyword evidence="11" id="KW-0479">Metal-binding</keyword>
<evidence type="ECO:0000256" key="8">
    <source>
        <dbReference type="ARBA" id="ARBA00023128"/>
    </source>
</evidence>
<evidence type="ECO:0000256" key="2">
    <source>
        <dbReference type="ARBA" id="ARBA00007294"/>
    </source>
</evidence>
<feature type="binding site" evidence="10">
    <location>
        <position position="146"/>
    </location>
    <ligand>
        <name>a ubiquinone</name>
        <dbReference type="ChEBI" id="CHEBI:16389"/>
        <note>ligand shared with IP/SDHB</note>
    </ligand>
</feature>